<dbReference type="AlphaFoldDB" id="A0A1X0P5W3"/>
<evidence type="ECO:0000256" key="4">
    <source>
        <dbReference type="SAM" id="SignalP"/>
    </source>
</evidence>
<keyword evidence="4" id="KW-0732">Signal</keyword>
<feature type="region of interest" description="Disordered" evidence="3">
    <location>
        <begin position="413"/>
        <end position="436"/>
    </location>
</feature>
<dbReference type="InterPro" id="IPR057326">
    <property type="entry name" value="KR_dom"/>
</dbReference>
<feature type="compositionally biased region" description="Basic and acidic residues" evidence="3">
    <location>
        <begin position="239"/>
        <end position="259"/>
    </location>
</feature>
<feature type="domain" description="Ketoreductase" evidence="5">
    <location>
        <begin position="65"/>
        <end position="217"/>
    </location>
</feature>
<evidence type="ECO:0000256" key="3">
    <source>
        <dbReference type="SAM" id="MobiDB-lite"/>
    </source>
</evidence>
<dbReference type="VEuPathDB" id="TriTrypDB:TM35_000044790"/>
<protein>
    <submittedName>
        <fullName evidence="6">Putative short-chain dehydrogenase</fullName>
    </submittedName>
</protein>
<evidence type="ECO:0000313" key="6">
    <source>
        <dbReference type="EMBL" id="ORC92265.1"/>
    </source>
</evidence>
<feature type="region of interest" description="Disordered" evidence="3">
    <location>
        <begin position="230"/>
        <end position="259"/>
    </location>
</feature>
<evidence type="ECO:0000256" key="2">
    <source>
        <dbReference type="ARBA" id="ARBA00023002"/>
    </source>
</evidence>
<accession>A0A1X0P5W3</accession>
<keyword evidence="7" id="KW-1185">Reference proteome</keyword>
<dbReference type="InterPro" id="IPR036291">
    <property type="entry name" value="NAD(P)-bd_dom_sf"/>
</dbReference>
<dbReference type="RefSeq" id="XP_028886331.1">
    <property type="nucleotide sequence ID" value="XM_029022673.1"/>
</dbReference>
<dbReference type="SUPFAM" id="SSF51735">
    <property type="entry name" value="NAD(P)-binding Rossmann-fold domains"/>
    <property type="match status" value="1"/>
</dbReference>
<dbReference type="PANTHER" id="PTHR24320">
    <property type="entry name" value="RETINOL DEHYDROGENASE"/>
    <property type="match status" value="1"/>
</dbReference>
<feature type="compositionally biased region" description="Basic and acidic residues" evidence="3">
    <location>
        <begin position="413"/>
        <end position="423"/>
    </location>
</feature>
<dbReference type="InterPro" id="IPR002347">
    <property type="entry name" value="SDR_fam"/>
</dbReference>
<comment type="similarity">
    <text evidence="1">Belongs to the short-chain dehydrogenases/reductases (SDR) family.</text>
</comment>
<proteinExistence type="inferred from homology"/>
<evidence type="ECO:0000313" key="7">
    <source>
        <dbReference type="Proteomes" id="UP000192257"/>
    </source>
</evidence>
<evidence type="ECO:0000256" key="1">
    <source>
        <dbReference type="ARBA" id="ARBA00006484"/>
    </source>
</evidence>
<dbReference type="PANTHER" id="PTHR24320:SF152">
    <property type="entry name" value="SHORT-CHAIN DEHYDROGENASE_REDUCTASE FAMILY PROTEIN"/>
    <property type="match status" value="1"/>
</dbReference>
<dbReference type="GO" id="GO:0016491">
    <property type="term" value="F:oxidoreductase activity"/>
    <property type="evidence" value="ECO:0007669"/>
    <property type="project" value="UniProtKB-KW"/>
</dbReference>
<dbReference type="Proteomes" id="UP000192257">
    <property type="component" value="Unassembled WGS sequence"/>
</dbReference>
<dbReference type="OrthoDB" id="191139at2759"/>
<name>A0A1X0P5W3_9TRYP</name>
<sequence length="446" mass="49196">MIHLLSSEALAALLCLFFAALAVWGPTIGTTADTILAAVSAAVACRAVAAGRRCAWPAGVDFSGRVALVTGASSGVGFATTRELARRGWTVVMAGRDVGRLLEARRRIAAESPRGRLVILETVDLSNLDSVRKYAATVLEQKEQFPLALLVNAAGVLRRHLHRCEDSGLEEMIATNVVGPMLLTQLLLPLLDETAERTGVTSRIVNVASSCHTFLGVRQRLSPMEMLKALHPTPTEGVEDGKKEEDEEPKEKEKAVKGEKETTAPMEDFTFLNFVGYYGLSKLCVVWWTSILARRVAMRFFQSGDKRQLKIFVACCHPGVITTHLYRDLFPVTLLDHFIYYPSLLIGKTWSESAQAVLKACVEPEKMVHGGYYLCSGEYGANSGVNCLSKHAMDMRAAQEFCTWAEAQIEMQKNRSKENKGDNVEGAMQQQRQQNQVKRIMTVKVM</sequence>
<evidence type="ECO:0000259" key="5">
    <source>
        <dbReference type="SMART" id="SM00822"/>
    </source>
</evidence>
<dbReference type="SMART" id="SM00822">
    <property type="entry name" value="PKS_KR"/>
    <property type="match status" value="1"/>
</dbReference>
<dbReference type="STRING" id="67003.A0A1X0P5W3"/>
<dbReference type="Gene3D" id="3.40.50.720">
    <property type="entry name" value="NAD(P)-binding Rossmann-like Domain"/>
    <property type="match status" value="1"/>
</dbReference>
<feature type="signal peptide" evidence="4">
    <location>
        <begin position="1"/>
        <end position="22"/>
    </location>
</feature>
<gene>
    <name evidence="6" type="ORF">TM35_000044790</name>
</gene>
<organism evidence="6 7">
    <name type="scientific">Trypanosoma theileri</name>
    <dbReference type="NCBI Taxonomy" id="67003"/>
    <lineage>
        <taxon>Eukaryota</taxon>
        <taxon>Discoba</taxon>
        <taxon>Euglenozoa</taxon>
        <taxon>Kinetoplastea</taxon>
        <taxon>Metakinetoplastina</taxon>
        <taxon>Trypanosomatida</taxon>
        <taxon>Trypanosomatidae</taxon>
        <taxon>Trypanosoma</taxon>
    </lineage>
</organism>
<feature type="chain" id="PRO_5012868676" evidence="4">
    <location>
        <begin position="23"/>
        <end position="446"/>
    </location>
</feature>
<comment type="caution">
    <text evidence="6">The sequence shown here is derived from an EMBL/GenBank/DDBJ whole genome shotgun (WGS) entry which is preliminary data.</text>
</comment>
<dbReference type="EMBL" id="NBCO01000004">
    <property type="protein sequence ID" value="ORC92265.1"/>
    <property type="molecule type" value="Genomic_DNA"/>
</dbReference>
<dbReference type="GeneID" id="39982453"/>
<dbReference type="Pfam" id="PF00106">
    <property type="entry name" value="adh_short"/>
    <property type="match status" value="1"/>
</dbReference>
<reference evidence="6 7" key="1">
    <citation type="submission" date="2017-03" db="EMBL/GenBank/DDBJ databases">
        <title>An alternative strategy for trypanosome survival in the mammalian bloodstream revealed through genome and transcriptome analysis of the ubiquitous bovine parasite Trypanosoma (Megatrypanum) theileri.</title>
        <authorList>
            <person name="Kelly S."/>
            <person name="Ivens A."/>
            <person name="Mott A."/>
            <person name="O'Neill E."/>
            <person name="Emms D."/>
            <person name="Macleod O."/>
            <person name="Voorheis P."/>
            <person name="Matthews J."/>
            <person name="Matthews K."/>
            <person name="Carrington M."/>
        </authorList>
    </citation>
    <scope>NUCLEOTIDE SEQUENCE [LARGE SCALE GENOMIC DNA]</scope>
    <source>
        <strain evidence="6">Edinburgh</strain>
    </source>
</reference>
<keyword evidence="2" id="KW-0560">Oxidoreductase</keyword>
<dbReference type="PRINTS" id="PR00081">
    <property type="entry name" value="GDHRDH"/>
</dbReference>